<evidence type="ECO:0000313" key="1">
    <source>
        <dbReference type="EMBL" id="RFM29182.1"/>
    </source>
</evidence>
<comment type="caution">
    <text evidence="1">The sequence shown here is derived from an EMBL/GenBank/DDBJ whole genome shotgun (WGS) entry which is preliminary data.</text>
</comment>
<sequence length="86" mass="9131">MYELLYIPKINKVIGGLSVTLIWLNHKDGSKDQLDNFLTGWGRSIGGGYYGGAQYSWSPGPTNKTTAIGVGFFTPGGGASLVYSGI</sequence>
<reference evidence="1 2" key="1">
    <citation type="submission" date="2018-08" db="EMBL/GenBank/DDBJ databases">
        <title>Chitinophaga sp. K20C18050901, a novel bacterium isolated from forest soil.</title>
        <authorList>
            <person name="Wang C."/>
        </authorList>
    </citation>
    <scope>NUCLEOTIDE SEQUENCE [LARGE SCALE GENOMIC DNA]</scope>
    <source>
        <strain evidence="1 2">K20C18050901</strain>
    </source>
</reference>
<dbReference type="OrthoDB" id="9981541at2"/>
<dbReference type="AlphaFoldDB" id="A0A3E1NMP8"/>
<keyword evidence="2" id="KW-1185">Reference proteome</keyword>
<dbReference type="Proteomes" id="UP000261174">
    <property type="component" value="Unassembled WGS sequence"/>
</dbReference>
<dbReference type="RefSeq" id="WP_116857866.1">
    <property type="nucleotide sequence ID" value="NZ_QTJV01000039.1"/>
</dbReference>
<name>A0A3E1NMP8_9BACT</name>
<dbReference type="EMBL" id="QTJV01000039">
    <property type="protein sequence ID" value="RFM29182.1"/>
    <property type="molecule type" value="Genomic_DNA"/>
</dbReference>
<gene>
    <name evidence="1" type="ORF">DXN04_33975</name>
</gene>
<protein>
    <submittedName>
        <fullName evidence="1">Uncharacterized protein</fullName>
    </submittedName>
</protein>
<accession>A0A3E1NMP8</accession>
<evidence type="ECO:0000313" key="2">
    <source>
        <dbReference type="Proteomes" id="UP000261174"/>
    </source>
</evidence>
<organism evidence="1 2">
    <name type="scientific">Chitinophaga silvisoli</name>
    <dbReference type="NCBI Taxonomy" id="2291814"/>
    <lineage>
        <taxon>Bacteria</taxon>
        <taxon>Pseudomonadati</taxon>
        <taxon>Bacteroidota</taxon>
        <taxon>Chitinophagia</taxon>
        <taxon>Chitinophagales</taxon>
        <taxon>Chitinophagaceae</taxon>
        <taxon>Chitinophaga</taxon>
    </lineage>
</organism>
<proteinExistence type="predicted"/>